<dbReference type="OrthoDB" id="2953146at2"/>
<dbReference type="Gene3D" id="3.40.50.300">
    <property type="entry name" value="P-loop containing nucleotide triphosphate hydrolases"/>
    <property type="match status" value="1"/>
</dbReference>
<dbReference type="EMBL" id="CVRB01000002">
    <property type="protein sequence ID" value="CRK81981.1"/>
    <property type="molecule type" value="Genomic_DNA"/>
</dbReference>
<keyword evidence="2" id="KW-0378">Hydrolase</keyword>
<dbReference type="RefSeq" id="WP_090633627.1">
    <property type="nucleotide sequence ID" value="NZ_CVRB01000002.1"/>
</dbReference>
<dbReference type="InterPro" id="IPR045063">
    <property type="entry name" value="Dynamin_N"/>
</dbReference>
<accession>A0A0U1NVB7</accession>
<dbReference type="AlphaFoldDB" id="A0A0U1NVB7"/>
<dbReference type="SUPFAM" id="SSF48452">
    <property type="entry name" value="TPR-like"/>
    <property type="match status" value="1"/>
</dbReference>
<dbReference type="Proteomes" id="UP000199087">
    <property type="component" value="Unassembled WGS sequence"/>
</dbReference>
<sequence length="914" mass="105810">MTIEEQFIGKTYYKMFINEHEGIHPIHVIGDAYQEELQKDIPDLSPIRFAQGEVYFHHKDYEAAIFKWENVTNELSPWAKKNIADAYYESGILPNAEDLYLAIDTDNLTLQTEVALKLFSLYIARGKVDSAVKIIKKTIVSNPDYPNVTERARAFFEEQNDWENAIELAVNEAKRTGSLNWFQILHLYVDQGVTKNHAPNYFSQALIELFSVDQLEFEGLASSLWRSYEYEGSFFAWLKEINYILLNFEMNHEEAWPELSRLHKETYDQFIDGRYLIKQVEEFIPDLLTNWLRLSDSVVAGAAVLSWNELFPVSISVAIVEEADKLIAQTEHSFDELEECLTLFEAIMKWAVAHDMGEHNRLIWIVDQLIDFDSHHLFVTGYSGSGKSSFINMIIGEELQDSPTTSMVMFSDSEELQISEISDQGITDLSGFAEFQARMDRRRNALESMIEFRQPTPFLYENQLAILDTPGFNGSHYDRKDIFNYLHVADTILFVLDANDPFSDKEQEIVSQMQTLAPDIPIHFLLNKMDTIANEQDAAYIVKETKREIASILPNAKVFAFSSKKNNGQSLADLKGFVSSIKQMRNIEDKRLSKLLYFIRTTITSLLQKRIDVENQLIESVRWNEDLLMRLNGAINQLKDIESEKTSSITKAYRSIKDSLQKEISDVIPNMLKECSKLISEKSDFSKIHIELNDEMNKRIQDHLNNDVLPKYFTALQGWIQQAKGEFDDSQAFLVEMSEGLNNMYGAERISPDCDYKVLDDWSRDTDRMTTSIPFDPVNIMMRRTPSQFLLKSAGRLLGALSQNKTMLFHKYQAFVENEDYSEAVSEVNKRFFQQFELFERALDRDTTLFFRQPLKVLNQAADEARIEISNNKEMLSKMNTNPELFRDPLTLFEVRLRQFEWMTVAGKGMQTVY</sequence>
<feature type="domain" description="Dynamin N-terminal" evidence="1">
    <location>
        <begin position="378"/>
        <end position="514"/>
    </location>
</feature>
<dbReference type="InterPro" id="IPR011990">
    <property type="entry name" value="TPR-like_helical_dom_sf"/>
</dbReference>
<gene>
    <name evidence="2" type="ORF">BN000_01900</name>
</gene>
<organism evidence="2 3">
    <name type="scientific">Neobacillus massiliamazoniensis</name>
    <dbReference type="NCBI Taxonomy" id="1499688"/>
    <lineage>
        <taxon>Bacteria</taxon>
        <taxon>Bacillati</taxon>
        <taxon>Bacillota</taxon>
        <taxon>Bacilli</taxon>
        <taxon>Bacillales</taxon>
        <taxon>Bacillaceae</taxon>
        <taxon>Neobacillus</taxon>
    </lineage>
</organism>
<reference evidence="3" key="1">
    <citation type="submission" date="2015-05" db="EMBL/GenBank/DDBJ databases">
        <authorList>
            <person name="Urmite Genomes"/>
        </authorList>
    </citation>
    <scope>NUCLEOTIDE SEQUENCE [LARGE SCALE GENOMIC DNA]</scope>
    <source>
        <strain evidence="3">LF1</strain>
    </source>
</reference>
<name>A0A0U1NVB7_9BACI</name>
<dbReference type="Gene3D" id="1.25.40.10">
    <property type="entry name" value="Tetratricopeptide repeat domain"/>
    <property type="match status" value="1"/>
</dbReference>
<dbReference type="InterPro" id="IPR027417">
    <property type="entry name" value="P-loop_NTPase"/>
</dbReference>
<evidence type="ECO:0000313" key="2">
    <source>
        <dbReference type="EMBL" id="CRK81981.1"/>
    </source>
</evidence>
<dbReference type="STRING" id="1499688.BN000_01900"/>
<proteinExistence type="predicted"/>
<evidence type="ECO:0000259" key="1">
    <source>
        <dbReference type="Pfam" id="PF00350"/>
    </source>
</evidence>
<dbReference type="GO" id="GO:0016787">
    <property type="term" value="F:hydrolase activity"/>
    <property type="evidence" value="ECO:0007669"/>
    <property type="project" value="UniProtKB-KW"/>
</dbReference>
<dbReference type="PANTHER" id="PTHR43681">
    <property type="entry name" value="TRANSMEMBRANE GTPASE FZO"/>
    <property type="match status" value="1"/>
</dbReference>
<dbReference type="InterPro" id="IPR051943">
    <property type="entry name" value="TRAFAC_Dynamin-like_GTPase"/>
</dbReference>
<protein>
    <submittedName>
        <fullName evidence="2">p-loop containing nucleoside triphosphate hydrolase</fullName>
    </submittedName>
</protein>
<dbReference type="PANTHER" id="PTHR43681:SF1">
    <property type="entry name" value="SARCALUMENIN"/>
    <property type="match status" value="1"/>
</dbReference>
<dbReference type="SUPFAM" id="SSF52540">
    <property type="entry name" value="P-loop containing nucleoside triphosphate hydrolases"/>
    <property type="match status" value="1"/>
</dbReference>
<dbReference type="CDD" id="cd00882">
    <property type="entry name" value="Ras_like_GTPase"/>
    <property type="match status" value="1"/>
</dbReference>
<keyword evidence="3" id="KW-1185">Reference proteome</keyword>
<evidence type="ECO:0000313" key="3">
    <source>
        <dbReference type="Proteomes" id="UP000199087"/>
    </source>
</evidence>
<dbReference type="Pfam" id="PF00350">
    <property type="entry name" value="Dynamin_N"/>
    <property type="match status" value="1"/>
</dbReference>